<dbReference type="GO" id="GO:0003700">
    <property type="term" value="F:DNA-binding transcription factor activity"/>
    <property type="evidence" value="ECO:0007669"/>
    <property type="project" value="InterPro"/>
</dbReference>
<evidence type="ECO:0000256" key="1">
    <source>
        <dbReference type="ARBA" id="ARBA00023015"/>
    </source>
</evidence>
<dbReference type="SMART" id="SM00342">
    <property type="entry name" value="HTH_ARAC"/>
    <property type="match status" value="1"/>
</dbReference>
<feature type="domain" description="HTH araC/xylS-type" evidence="4">
    <location>
        <begin position="210"/>
        <end position="308"/>
    </location>
</feature>
<evidence type="ECO:0000259" key="4">
    <source>
        <dbReference type="PROSITE" id="PS01124"/>
    </source>
</evidence>
<keyword evidence="1" id="KW-0805">Transcription regulation</keyword>
<dbReference type="InterPro" id="IPR009057">
    <property type="entry name" value="Homeodomain-like_sf"/>
</dbReference>
<evidence type="ECO:0000313" key="6">
    <source>
        <dbReference type="Proteomes" id="UP000241647"/>
    </source>
</evidence>
<keyword evidence="3" id="KW-0804">Transcription</keyword>
<dbReference type="Gene3D" id="1.10.10.60">
    <property type="entry name" value="Homeodomain-like"/>
    <property type="match status" value="2"/>
</dbReference>
<dbReference type="GO" id="GO:0043565">
    <property type="term" value="F:sequence-specific DNA binding"/>
    <property type="evidence" value="ECO:0007669"/>
    <property type="project" value="InterPro"/>
</dbReference>
<reference evidence="5 6" key="1">
    <citation type="submission" date="2018-02" db="EMBL/GenBank/DDBJ databases">
        <title>8 Nocardia nova and 1 Nocardia cyriacigeorgica strain used for evolution to TMP-SMX.</title>
        <authorList>
            <person name="Mehta H."/>
            <person name="Weng J."/>
            <person name="Shamoo Y."/>
        </authorList>
    </citation>
    <scope>NUCLEOTIDE SEQUENCE [LARGE SCALE GENOMIC DNA]</scope>
    <source>
        <strain evidence="5 6">ATCC 33727</strain>
    </source>
</reference>
<accession>A0A2T2ZF21</accession>
<dbReference type="SUPFAM" id="SSF51182">
    <property type="entry name" value="RmlC-like cupins"/>
    <property type="match status" value="1"/>
</dbReference>
<proteinExistence type="predicted"/>
<organism evidence="5 6">
    <name type="scientific">Nocardia nova</name>
    <dbReference type="NCBI Taxonomy" id="37330"/>
    <lineage>
        <taxon>Bacteria</taxon>
        <taxon>Bacillati</taxon>
        <taxon>Actinomycetota</taxon>
        <taxon>Actinomycetes</taxon>
        <taxon>Mycobacteriales</taxon>
        <taxon>Nocardiaceae</taxon>
        <taxon>Nocardia</taxon>
    </lineage>
</organism>
<dbReference type="SUPFAM" id="SSF46689">
    <property type="entry name" value="Homeodomain-like"/>
    <property type="match status" value="2"/>
</dbReference>
<dbReference type="AlphaFoldDB" id="A0A2T2ZF21"/>
<gene>
    <name evidence="5" type="ORF">C8259_01975</name>
</gene>
<dbReference type="InterPro" id="IPR032783">
    <property type="entry name" value="AraC_lig"/>
</dbReference>
<dbReference type="PANTHER" id="PTHR46796">
    <property type="entry name" value="HTH-TYPE TRANSCRIPTIONAL ACTIVATOR RHAS-RELATED"/>
    <property type="match status" value="1"/>
</dbReference>
<dbReference type="InterPro" id="IPR018062">
    <property type="entry name" value="HTH_AraC-typ_CS"/>
</dbReference>
<dbReference type="EMBL" id="PYHS01000001">
    <property type="protein sequence ID" value="PSR66365.1"/>
    <property type="molecule type" value="Genomic_DNA"/>
</dbReference>
<dbReference type="PANTHER" id="PTHR46796:SF13">
    <property type="entry name" value="HTH-TYPE TRANSCRIPTIONAL ACTIVATOR RHAS"/>
    <property type="match status" value="1"/>
</dbReference>
<evidence type="ECO:0000256" key="2">
    <source>
        <dbReference type="ARBA" id="ARBA00023125"/>
    </source>
</evidence>
<evidence type="ECO:0000256" key="3">
    <source>
        <dbReference type="ARBA" id="ARBA00023163"/>
    </source>
</evidence>
<dbReference type="InterPro" id="IPR014710">
    <property type="entry name" value="RmlC-like_jellyroll"/>
</dbReference>
<dbReference type="RefSeq" id="WP_063026288.1">
    <property type="nucleotide sequence ID" value="NZ_PYHS01000001.1"/>
</dbReference>
<name>A0A2T2ZF21_9NOCA</name>
<sequence>MLVIVAVGVLSIGAVCGILSETVAAVRTGTPASGLFVRHAPWGRRYPLVPGAGFHIVLQGECCLLAPDSEPVTMGPGDVLFMPRGAAHVIADSPHSAITEVATPGELREIPGPGSRTTLLCGAYEVSRSRRHPLLDQLPDFLHLPADPDRSPALRAAVDLLVGELTEPRPGTDAAVPALLDTLLLFVLRSWYERAETSGWAGAVADPAVSAALRAIHADPARAWTVPELSAVAGVSRATLTRRFAATVGEAPLSYLTRWRMLTAARLLRETDLPIAALAHRVGYGSEFAFAKAFKREYAMAPGRYRRAEELPPVLAV</sequence>
<protein>
    <submittedName>
        <fullName evidence="5">AraC family transcriptional regulator</fullName>
    </submittedName>
</protein>
<comment type="caution">
    <text evidence="5">The sequence shown here is derived from an EMBL/GenBank/DDBJ whole genome shotgun (WGS) entry which is preliminary data.</text>
</comment>
<dbReference type="Gene3D" id="2.60.120.10">
    <property type="entry name" value="Jelly Rolls"/>
    <property type="match status" value="1"/>
</dbReference>
<dbReference type="InterPro" id="IPR050204">
    <property type="entry name" value="AraC_XylS_family_regulators"/>
</dbReference>
<keyword evidence="2" id="KW-0238">DNA-binding</keyword>
<dbReference type="PROSITE" id="PS01124">
    <property type="entry name" value="HTH_ARAC_FAMILY_2"/>
    <property type="match status" value="1"/>
</dbReference>
<dbReference type="InterPro" id="IPR018060">
    <property type="entry name" value="HTH_AraC"/>
</dbReference>
<evidence type="ECO:0000313" key="5">
    <source>
        <dbReference type="EMBL" id="PSR66365.1"/>
    </source>
</evidence>
<dbReference type="Pfam" id="PF12833">
    <property type="entry name" value="HTH_18"/>
    <property type="match status" value="1"/>
</dbReference>
<dbReference type="Proteomes" id="UP000241647">
    <property type="component" value="Unassembled WGS sequence"/>
</dbReference>
<dbReference type="Pfam" id="PF12852">
    <property type="entry name" value="Cupin_6"/>
    <property type="match status" value="1"/>
</dbReference>
<dbReference type="PROSITE" id="PS00041">
    <property type="entry name" value="HTH_ARAC_FAMILY_1"/>
    <property type="match status" value="1"/>
</dbReference>
<dbReference type="InterPro" id="IPR011051">
    <property type="entry name" value="RmlC_Cupin_sf"/>
</dbReference>